<comment type="subcellular location">
    <subcellularLocation>
        <location evidence="1">Mitochondrion inner membrane</location>
        <topology evidence="1">Multi-pass membrane protein</topology>
    </subcellularLocation>
</comment>
<evidence type="ECO:0000256" key="8">
    <source>
        <dbReference type="ARBA" id="ARBA00023128"/>
    </source>
</evidence>
<evidence type="ECO:0008006" key="14">
    <source>
        <dbReference type="Google" id="ProtNLM"/>
    </source>
</evidence>
<dbReference type="GO" id="GO:0005743">
    <property type="term" value="C:mitochondrial inner membrane"/>
    <property type="evidence" value="ECO:0007669"/>
    <property type="project" value="UniProtKB-SubCell"/>
</dbReference>
<evidence type="ECO:0000256" key="2">
    <source>
        <dbReference type="ARBA" id="ARBA00006375"/>
    </source>
</evidence>
<reference evidence="13" key="1">
    <citation type="submission" date="2014-11" db="EMBL/GenBank/DDBJ databases">
        <authorList>
            <person name="Otto D Thomas"/>
            <person name="Naeem Raeece"/>
        </authorList>
    </citation>
    <scope>NUCLEOTIDE SEQUENCE</scope>
</reference>
<dbReference type="PANTHER" id="PTHR45928">
    <property type="entry name" value="RE38146P"/>
    <property type="match status" value="1"/>
</dbReference>
<keyword evidence="8" id="KW-0496">Mitochondrion</keyword>
<evidence type="ECO:0000256" key="6">
    <source>
        <dbReference type="ARBA" id="ARBA00022792"/>
    </source>
</evidence>
<dbReference type="InterPro" id="IPR023395">
    <property type="entry name" value="MCP_dom_sf"/>
</dbReference>
<evidence type="ECO:0000256" key="4">
    <source>
        <dbReference type="ARBA" id="ARBA00022692"/>
    </source>
</evidence>
<evidence type="ECO:0000256" key="5">
    <source>
        <dbReference type="ARBA" id="ARBA00022737"/>
    </source>
</evidence>
<accession>A0A0G4I6V6</accession>
<dbReference type="PANTHER" id="PTHR45928:SF1">
    <property type="entry name" value="RE38146P"/>
    <property type="match status" value="1"/>
</dbReference>
<dbReference type="PROSITE" id="PS50920">
    <property type="entry name" value="SOLCAR"/>
    <property type="match status" value="3"/>
</dbReference>
<evidence type="ECO:0000313" key="13">
    <source>
        <dbReference type="EMBL" id="CEM52679.1"/>
    </source>
</evidence>
<comment type="similarity">
    <text evidence="2 11">Belongs to the mitochondrial carrier (TC 2.A.29) family.</text>
</comment>
<feature type="repeat" description="Solcar" evidence="10">
    <location>
        <begin position="47"/>
        <end position="136"/>
    </location>
</feature>
<dbReference type="InterPro" id="IPR051508">
    <property type="entry name" value="Mito_Carrier_Antiporter"/>
</dbReference>
<evidence type="ECO:0000256" key="3">
    <source>
        <dbReference type="ARBA" id="ARBA00022448"/>
    </source>
</evidence>
<feature type="compositionally biased region" description="Basic and acidic residues" evidence="12">
    <location>
        <begin position="22"/>
        <end position="40"/>
    </location>
</feature>
<evidence type="ECO:0000256" key="7">
    <source>
        <dbReference type="ARBA" id="ARBA00022989"/>
    </source>
</evidence>
<gene>
    <name evidence="13" type="ORF">Cvel_1901</name>
</gene>
<dbReference type="EMBL" id="CDMZ01005332">
    <property type="protein sequence ID" value="CEM52679.1"/>
    <property type="molecule type" value="Genomic_DNA"/>
</dbReference>
<organism evidence="13">
    <name type="scientific">Chromera velia CCMP2878</name>
    <dbReference type="NCBI Taxonomy" id="1169474"/>
    <lineage>
        <taxon>Eukaryota</taxon>
        <taxon>Sar</taxon>
        <taxon>Alveolata</taxon>
        <taxon>Colpodellida</taxon>
        <taxon>Chromeraceae</taxon>
        <taxon>Chromera</taxon>
    </lineage>
</organism>
<evidence type="ECO:0000256" key="10">
    <source>
        <dbReference type="PROSITE-ProRule" id="PRU00282"/>
    </source>
</evidence>
<name>A0A0G4I6V6_9ALVE</name>
<keyword evidence="6" id="KW-0999">Mitochondrion inner membrane</keyword>
<feature type="repeat" description="Solcar" evidence="10">
    <location>
        <begin position="245"/>
        <end position="331"/>
    </location>
</feature>
<dbReference type="PhylomeDB" id="A0A0G4I6V6"/>
<dbReference type="InterPro" id="IPR018108">
    <property type="entry name" value="MCP_transmembrane"/>
</dbReference>
<dbReference type="AlphaFoldDB" id="A0A0G4I6V6"/>
<dbReference type="Pfam" id="PF00153">
    <property type="entry name" value="Mito_carr"/>
    <property type="match status" value="3"/>
</dbReference>
<feature type="repeat" description="Solcar" evidence="10">
    <location>
        <begin position="144"/>
        <end position="238"/>
    </location>
</feature>
<evidence type="ECO:0000256" key="11">
    <source>
        <dbReference type="RuleBase" id="RU000488"/>
    </source>
</evidence>
<dbReference type="VEuPathDB" id="CryptoDB:Cvel_1901"/>
<keyword evidence="5" id="KW-0677">Repeat</keyword>
<sequence>MASSSAQVTLPLKPVFGASTENRSESSERAPPKQTAKKDAMSRPLWQQFMIAGAATSCACVFSNPMEVVKTRMQLQGELQRKGAGRVVYANLLDAFSKIIRQEGIRGIQSGLAPGILYQLSMNGTRLGLYPTFQKLFGSTPERPSVGGNLAAGALSGMTGACLGSPFFLVKARLQSQAKAALRAEADSFHYKGVVDAFRSIIKEDGLRGVLRGVDGAVLRVGVGSAAQLATYSQSKHFASQHLNDTLLVLLAASFLSGLAVTTAMNPVDVISTRLYNQRGHSRYSGVFDCAMKIAETEGPRGFFKGWTAHYLRLGPHTLLTFVFWEQATKAADALEGLWERNCRQEGGAPVR</sequence>
<proteinExistence type="inferred from homology"/>
<keyword evidence="3 11" id="KW-0813">Transport</keyword>
<protein>
    <recommendedName>
        <fullName evidence="14">Mitochondrial carrier protein</fullName>
    </recommendedName>
</protein>
<evidence type="ECO:0000256" key="12">
    <source>
        <dbReference type="SAM" id="MobiDB-lite"/>
    </source>
</evidence>
<dbReference type="Gene3D" id="1.50.40.10">
    <property type="entry name" value="Mitochondrial carrier domain"/>
    <property type="match status" value="1"/>
</dbReference>
<keyword evidence="7" id="KW-1133">Transmembrane helix</keyword>
<evidence type="ECO:0000256" key="9">
    <source>
        <dbReference type="ARBA" id="ARBA00023136"/>
    </source>
</evidence>
<feature type="region of interest" description="Disordered" evidence="12">
    <location>
        <begin position="1"/>
        <end position="40"/>
    </location>
</feature>
<keyword evidence="9 10" id="KW-0472">Membrane</keyword>
<dbReference type="SUPFAM" id="SSF103506">
    <property type="entry name" value="Mitochondrial carrier"/>
    <property type="match status" value="1"/>
</dbReference>
<evidence type="ECO:0000256" key="1">
    <source>
        <dbReference type="ARBA" id="ARBA00004448"/>
    </source>
</evidence>
<keyword evidence="4 10" id="KW-0812">Transmembrane</keyword>